<dbReference type="AlphaFoldDB" id="A0A1E3VZ32"/>
<dbReference type="Proteomes" id="UP000094501">
    <property type="component" value="Unassembled WGS sequence"/>
</dbReference>
<dbReference type="STRING" id="1774968.AUC68_06295"/>
<gene>
    <name evidence="4" type="ORF">AUC68_06295</name>
</gene>
<accession>A0A1E3VZ32</accession>
<protein>
    <recommendedName>
        <fullName evidence="3">HPt domain-containing protein</fullName>
    </recommendedName>
</protein>
<sequence length="137" mass="14544">MAGERVRQAGFSGARAAGDGDDDAPVVPVDLAHLARYTLGDVALEREVLELFCTQSVSYLEQLRAATSRKAWSDAAHSLKGCARAVGAWRAARAAEHIEALREDIPPDVRAAQVDELEASLQEAAAFVASLGDGSRK</sequence>
<dbReference type="Pfam" id="PF01627">
    <property type="entry name" value="Hpt"/>
    <property type="match status" value="1"/>
</dbReference>
<evidence type="ECO:0000256" key="2">
    <source>
        <dbReference type="SAM" id="MobiDB-lite"/>
    </source>
</evidence>
<proteinExistence type="predicted"/>
<dbReference type="EMBL" id="LPWG01000012">
    <property type="protein sequence ID" value="ODR98808.1"/>
    <property type="molecule type" value="Genomic_DNA"/>
</dbReference>
<evidence type="ECO:0000313" key="4">
    <source>
        <dbReference type="EMBL" id="ODR98808.1"/>
    </source>
</evidence>
<dbReference type="InterPro" id="IPR036641">
    <property type="entry name" value="HPT_dom_sf"/>
</dbReference>
<feature type="region of interest" description="Disordered" evidence="2">
    <location>
        <begin position="1"/>
        <end position="22"/>
    </location>
</feature>
<feature type="domain" description="HPt" evidence="3">
    <location>
        <begin position="47"/>
        <end position="126"/>
    </location>
</feature>
<dbReference type="Gene3D" id="1.20.120.160">
    <property type="entry name" value="HPT domain"/>
    <property type="match status" value="1"/>
</dbReference>
<name>A0A1E3VZ32_9HYPH</name>
<evidence type="ECO:0000256" key="1">
    <source>
        <dbReference type="ARBA" id="ARBA00023012"/>
    </source>
</evidence>
<dbReference type="RefSeq" id="WP_158008291.1">
    <property type="nucleotide sequence ID" value="NZ_LPWG01000012.1"/>
</dbReference>
<dbReference type="OrthoDB" id="8454588at2"/>
<dbReference type="GO" id="GO:0004672">
    <property type="term" value="F:protein kinase activity"/>
    <property type="evidence" value="ECO:0007669"/>
    <property type="project" value="UniProtKB-ARBA"/>
</dbReference>
<evidence type="ECO:0000259" key="3">
    <source>
        <dbReference type="Pfam" id="PF01627"/>
    </source>
</evidence>
<keyword evidence="1" id="KW-0902">Two-component regulatory system</keyword>
<dbReference type="SUPFAM" id="SSF47226">
    <property type="entry name" value="Histidine-containing phosphotransfer domain, HPT domain"/>
    <property type="match status" value="1"/>
</dbReference>
<reference evidence="4 5" key="1">
    <citation type="journal article" date="2016" name="Environ. Microbiol.">
        <title>New Methyloceanibacter diversity from North Sea sediments includes methanotroph containing solely the soluble methane monooxygenase.</title>
        <authorList>
            <person name="Vekeman B."/>
            <person name="Kerckhof F.M."/>
            <person name="Cremers G."/>
            <person name="de Vos P."/>
            <person name="Vandamme P."/>
            <person name="Boon N."/>
            <person name="Op den Camp H.J."/>
            <person name="Heylen K."/>
        </authorList>
    </citation>
    <scope>NUCLEOTIDE SEQUENCE [LARGE SCALE GENOMIC DNA]</scope>
    <source>
        <strain evidence="4 5">R-67174</strain>
    </source>
</reference>
<dbReference type="GO" id="GO:0000160">
    <property type="term" value="P:phosphorelay signal transduction system"/>
    <property type="evidence" value="ECO:0007669"/>
    <property type="project" value="UniProtKB-KW"/>
</dbReference>
<keyword evidence="5" id="KW-1185">Reference proteome</keyword>
<evidence type="ECO:0000313" key="5">
    <source>
        <dbReference type="Proteomes" id="UP000094501"/>
    </source>
</evidence>
<dbReference type="InterPro" id="IPR008207">
    <property type="entry name" value="Sig_transdc_His_kin_Hpt_dom"/>
</dbReference>
<organism evidence="4 5">
    <name type="scientific">Methyloceanibacter methanicus</name>
    <dbReference type="NCBI Taxonomy" id="1774968"/>
    <lineage>
        <taxon>Bacteria</taxon>
        <taxon>Pseudomonadati</taxon>
        <taxon>Pseudomonadota</taxon>
        <taxon>Alphaproteobacteria</taxon>
        <taxon>Hyphomicrobiales</taxon>
        <taxon>Hyphomicrobiaceae</taxon>
        <taxon>Methyloceanibacter</taxon>
    </lineage>
</organism>
<comment type="caution">
    <text evidence="4">The sequence shown here is derived from an EMBL/GenBank/DDBJ whole genome shotgun (WGS) entry which is preliminary data.</text>
</comment>